<evidence type="ECO:0000259" key="1">
    <source>
        <dbReference type="PROSITE" id="PS50132"/>
    </source>
</evidence>
<evidence type="ECO:0000313" key="3">
    <source>
        <dbReference type="Proteomes" id="UP000829720"/>
    </source>
</evidence>
<dbReference type="InterPro" id="IPR044926">
    <property type="entry name" value="RGS_subdomain_2"/>
</dbReference>
<protein>
    <recommendedName>
        <fullName evidence="1">RGS domain-containing protein</fullName>
    </recommendedName>
</protein>
<dbReference type="PRINTS" id="PR01301">
    <property type="entry name" value="RGSPROTEIN"/>
</dbReference>
<feature type="domain" description="RGS" evidence="1">
    <location>
        <begin position="59"/>
        <end position="175"/>
    </location>
</feature>
<proteinExistence type="predicted"/>
<dbReference type="Pfam" id="PF00615">
    <property type="entry name" value="RGS"/>
    <property type="match status" value="1"/>
</dbReference>
<sequence length="205" mass="24071">MAHLSSDRISTFPEQRVQRKTWRSRLSYLLNSSSSAPTSGTHRRSHRPTIEEVRQWAQSFDRLLSHKYGQTAFRFFLKSEFCEENLEFWLACEEFKKIRSPEKLASRARKIHEKFIKTSSPKEVNLDYHTKDSITQNLRYPSQTCFVGAQKKIYIIMENSCYPRFIESALYKELCAMASGARVESRLKNWDNNLRLQVELPVGPL</sequence>
<gene>
    <name evidence="2" type="ORF">AGOR_G00239650</name>
</gene>
<evidence type="ECO:0000313" key="2">
    <source>
        <dbReference type="EMBL" id="KAI1882899.1"/>
    </source>
</evidence>
<dbReference type="Proteomes" id="UP000829720">
    <property type="component" value="Unassembled WGS sequence"/>
</dbReference>
<dbReference type="OrthoDB" id="196547at2759"/>
<name>A0A8T3CD26_9TELE</name>
<dbReference type="PROSITE" id="PS50132">
    <property type="entry name" value="RGS"/>
    <property type="match status" value="1"/>
</dbReference>
<comment type="caution">
    <text evidence="2">The sequence shown here is derived from an EMBL/GenBank/DDBJ whole genome shotgun (WGS) entry which is preliminary data.</text>
</comment>
<dbReference type="Gene3D" id="1.10.167.10">
    <property type="entry name" value="Regulator of G-protein Signalling 4, domain 2"/>
    <property type="match status" value="1"/>
</dbReference>
<dbReference type="InterPro" id="IPR036305">
    <property type="entry name" value="RGS_sf"/>
</dbReference>
<dbReference type="PANTHER" id="PTHR10845:SF43">
    <property type="entry name" value="REGULATOR OF G-PROTEIN SIGNALING 2"/>
    <property type="match status" value="1"/>
</dbReference>
<dbReference type="PANTHER" id="PTHR10845">
    <property type="entry name" value="REGULATOR OF G PROTEIN SIGNALING"/>
    <property type="match status" value="1"/>
</dbReference>
<dbReference type="FunFam" id="1.10.167.10:FF:000001">
    <property type="entry name" value="Putative regulator of g-protein signaling 12"/>
    <property type="match status" value="1"/>
</dbReference>
<dbReference type="AlphaFoldDB" id="A0A8T3CD26"/>
<dbReference type="SMART" id="SM00315">
    <property type="entry name" value="RGS"/>
    <property type="match status" value="1"/>
</dbReference>
<reference evidence="2" key="1">
    <citation type="submission" date="2021-01" db="EMBL/GenBank/DDBJ databases">
        <authorList>
            <person name="Zahm M."/>
            <person name="Roques C."/>
            <person name="Cabau C."/>
            <person name="Klopp C."/>
            <person name="Donnadieu C."/>
            <person name="Jouanno E."/>
            <person name="Lampietro C."/>
            <person name="Louis A."/>
            <person name="Herpin A."/>
            <person name="Echchiki A."/>
            <person name="Berthelot C."/>
            <person name="Parey E."/>
            <person name="Roest-Crollius H."/>
            <person name="Braasch I."/>
            <person name="Postlethwait J."/>
            <person name="Bobe J."/>
            <person name="Montfort J."/>
            <person name="Bouchez O."/>
            <person name="Begum T."/>
            <person name="Mejri S."/>
            <person name="Adams A."/>
            <person name="Chen W.-J."/>
            <person name="Guiguen Y."/>
        </authorList>
    </citation>
    <scope>NUCLEOTIDE SEQUENCE</scope>
    <source>
        <tissue evidence="2">Blood</tissue>
    </source>
</reference>
<dbReference type="InterPro" id="IPR016137">
    <property type="entry name" value="RGS"/>
</dbReference>
<dbReference type="SUPFAM" id="SSF48097">
    <property type="entry name" value="Regulator of G-protein signaling, RGS"/>
    <property type="match status" value="1"/>
</dbReference>
<dbReference type="EMBL" id="JAERUA010000024">
    <property type="protein sequence ID" value="KAI1882899.1"/>
    <property type="molecule type" value="Genomic_DNA"/>
</dbReference>
<accession>A0A8T3CD26</accession>
<keyword evidence="3" id="KW-1185">Reference proteome</keyword>
<organism evidence="2 3">
    <name type="scientific">Albula goreensis</name>
    <dbReference type="NCBI Taxonomy" id="1534307"/>
    <lineage>
        <taxon>Eukaryota</taxon>
        <taxon>Metazoa</taxon>
        <taxon>Chordata</taxon>
        <taxon>Craniata</taxon>
        <taxon>Vertebrata</taxon>
        <taxon>Euteleostomi</taxon>
        <taxon>Actinopterygii</taxon>
        <taxon>Neopterygii</taxon>
        <taxon>Teleostei</taxon>
        <taxon>Albuliformes</taxon>
        <taxon>Albulidae</taxon>
        <taxon>Albula</taxon>
    </lineage>
</organism>